<protein>
    <submittedName>
        <fullName evidence="2">Uncharacterized protein</fullName>
    </submittedName>
</protein>
<sequence length="327" mass="35115">MESLSPTAGPDHNFAADPHSPLKSKSLLPRPTKKTRTKPQTLQVENRENGGSQATLTGQDSAPDFFHTAPPTPRLGERSDRFSQSLPSSSSTLCHDQESDKLDRFVPTSRAYWEELASATPLPDATTTTATISRPSTPVTTPPAASPVLPALDLGDISIDSRFFSDGHFDADPDSDSIDQFIHRASHNEDDFLLNLHRTLSPQPALVSPPSTSPPPSMFQSELSFALGGNASPSVASTASRTTAAVGRSHSPYLNLTADASRPSAPSTPTLRQTHSTSFHSPGSSTAMLLRNLERLVQSVWPELDRSACMQAAVVDAKIQQRRGTSR</sequence>
<feature type="compositionally biased region" description="Low complexity" evidence="1">
    <location>
        <begin position="82"/>
        <end position="91"/>
    </location>
</feature>
<name>A0A1Y2HK96_9FUNG</name>
<organism evidence="2 3">
    <name type="scientific">Catenaria anguillulae PL171</name>
    <dbReference type="NCBI Taxonomy" id="765915"/>
    <lineage>
        <taxon>Eukaryota</taxon>
        <taxon>Fungi</taxon>
        <taxon>Fungi incertae sedis</taxon>
        <taxon>Blastocladiomycota</taxon>
        <taxon>Blastocladiomycetes</taxon>
        <taxon>Blastocladiales</taxon>
        <taxon>Catenariaceae</taxon>
        <taxon>Catenaria</taxon>
    </lineage>
</organism>
<feature type="compositionally biased region" description="Low complexity" evidence="1">
    <location>
        <begin position="123"/>
        <end position="139"/>
    </location>
</feature>
<dbReference type="AlphaFoldDB" id="A0A1Y2HK96"/>
<proteinExistence type="predicted"/>
<evidence type="ECO:0000313" key="2">
    <source>
        <dbReference type="EMBL" id="ORZ34986.1"/>
    </source>
</evidence>
<dbReference type="Proteomes" id="UP000193411">
    <property type="component" value="Unassembled WGS sequence"/>
</dbReference>
<feature type="region of interest" description="Disordered" evidence="1">
    <location>
        <begin position="1"/>
        <end position="100"/>
    </location>
</feature>
<feature type="compositionally biased region" description="Polar residues" evidence="1">
    <location>
        <begin position="49"/>
        <end position="60"/>
    </location>
</feature>
<gene>
    <name evidence="2" type="ORF">BCR44DRAFT_1139353</name>
</gene>
<keyword evidence="3" id="KW-1185">Reference proteome</keyword>
<comment type="caution">
    <text evidence="2">The sequence shown here is derived from an EMBL/GenBank/DDBJ whole genome shotgun (WGS) entry which is preliminary data.</text>
</comment>
<evidence type="ECO:0000313" key="3">
    <source>
        <dbReference type="Proteomes" id="UP000193411"/>
    </source>
</evidence>
<evidence type="ECO:0000256" key="1">
    <source>
        <dbReference type="SAM" id="MobiDB-lite"/>
    </source>
</evidence>
<feature type="region of interest" description="Disordered" evidence="1">
    <location>
        <begin position="254"/>
        <end position="284"/>
    </location>
</feature>
<feature type="region of interest" description="Disordered" evidence="1">
    <location>
        <begin position="123"/>
        <end position="146"/>
    </location>
</feature>
<accession>A0A1Y2HK96</accession>
<dbReference type="EMBL" id="MCFL01000025">
    <property type="protein sequence ID" value="ORZ34986.1"/>
    <property type="molecule type" value="Genomic_DNA"/>
</dbReference>
<feature type="compositionally biased region" description="Polar residues" evidence="1">
    <location>
        <begin position="264"/>
        <end position="284"/>
    </location>
</feature>
<reference evidence="2 3" key="1">
    <citation type="submission" date="2016-07" db="EMBL/GenBank/DDBJ databases">
        <title>Pervasive Adenine N6-methylation of Active Genes in Fungi.</title>
        <authorList>
            <consortium name="DOE Joint Genome Institute"/>
            <person name="Mondo S.J."/>
            <person name="Dannebaum R.O."/>
            <person name="Kuo R.C."/>
            <person name="Labutti K."/>
            <person name="Haridas S."/>
            <person name="Kuo A."/>
            <person name="Salamov A."/>
            <person name="Ahrendt S.R."/>
            <person name="Lipzen A."/>
            <person name="Sullivan W."/>
            <person name="Andreopoulos W.B."/>
            <person name="Clum A."/>
            <person name="Lindquist E."/>
            <person name="Daum C."/>
            <person name="Ramamoorthy G.K."/>
            <person name="Gryganskyi A."/>
            <person name="Culley D."/>
            <person name="Magnuson J.K."/>
            <person name="James T.Y."/>
            <person name="O'Malley M.A."/>
            <person name="Stajich J.E."/>
            <person name="Spatafora J.W."/>
            <person name="Visel A."/>
            <person name="Grigoriev I.V."/>
        </authorList>
    </citation>
    <scope>NUCLEOTIDE SEQUENCE [LARGE SCALE GENOMIC DNA]</scope>
    <source>
        <strain evidence="2 3">PL171</strain>
    </source>
</reference>